<evidence type="ECO:0000256" key="1">
    <source>
        <dbReference type="ARBA" id="ARBA00001946"/>
    </source>
</evidence>
<feature type="domain" description="Nudix hydrolase" evidence="6">
    <location>
        <begin position="1"/>
        <end position="126"/>
    </location>
</feature>
<gene>
    <name evidence="7" type="ORF">EDD40_2921</name>
</gene>
<dbReference type="InterPro" id="IPR015797">
    <property type="entry name" value="NUDIX_hydrolase-like_dom_sf"/>
</dbReference>
<dbReference type="PRINTS" id="PR00502">
    <property type="entry name" value="NUDIXFAMILY"/>
</dbReference>
<dbReference type="InterPro" id="IPR000086">
    <property type="entry name" value="NUDIX_hydrolase_dom"/>
</dbReference>
<organism evidence="7 8">
    <name type="scientific">Saccharothrix texasensis</name>
    <dbReference type="NCBI Taxonomy" id="103734"/>
    <lineage>
        <taxon>Bacteria</taxon>
        <taxon>Bacillati</taxon>
        <taxon>Actinomycetota</taxon>
        <taxon>Actinomycetes</taxon>
        <taxon>Pseudonocardiales</taxon>
        <taxon>Pseudonocardiaceae</taxon>
        <taxon>Saccharothrix</taxon>
    </lineage>
</organism>
<keyword evidence="8" id="KW-1185">Reference proteome</keyword>
<evidence type="ECO:0000313" key="7">
    <source>
        <dbReference type="EMBL" id="ROP37602.1"/>
    </source>
</evidence>
<dbReference type="InterPro" id="IPR020476">
    <property type="entry name" value="Nudix_hydrolase"/>
</dbReference>
<evidence type="ECO:0000256" key="4">
    <source>
        <dbReference type="ARBA" id="ARBA00022842"/>
    </source>
</evidence>
<evidence type="ECO:0000256" key="2">
    <source>
        <dbReference type="ARBA" id="ARBA00005582"/>
    </source>
</evidence>
<dbReference type="PANTHER" id="PTHR43046:SF12">
    <property type="entry name" value="GDP-MANNOSE MANNOSYL HYDROLASE"/>
    <property type="match status" value="1"/>
</dbReference>
<dbReference type="EMBL" id="RJKM01000001">
    <property type="protein sequence ID" value="ROP37602.1"/>
    <property type="molecule type" value="Genomic_DNA"/>
</dbReference>
<dbReference type="Gene3D" id="3.90.79.10">
    <property type="entry name" value="Nucleoside Triphosphate Pyrophosphohydrolase"/>
    <property type="match status" value="1"/>
</dbReference>
<evidence type="ECO:0000256" key="5">
    <source>
        <dbReference type="RuleBase" id="RU003476"/>
    </source>
</evidence>
<evidence type="ECO:0000256" key="3">
    <source>
        <dbReference type="ARBA" id="ARBA00022801"/>
    </source>
</evidence>
<dbReference type="Pfam" id="PF00293">
    <property type="entry name" value="NUDIX"/>
    <property type="match status" value="1"/>
</dbReference>
<dbReference type="GO" id="GO:0016787">
    <property type="term" value="F:hydrolase activity"/>
    <property type="evidence" value="ECO:0007669"/>
    <property type="project" value="UniProtKB-KW"/>
</dbReference>
<dbReference type="PROSITE" id="PS00893">
    <property type="entry name" value="NUDIX_BOX"/>
    <property type="match status" value="1"/>
</dbReference>
<protein>
    <submittedName>
        <fullName evidence="7">ADP-ribose pyrophosphatase YjhB (NUDIX family)</fullName>
    </submittedName>
</protein>
<sequence length="143" mass="15320">MSALAASGALFLDALGRVLVVEPTYKDHWEIPGGVVEPGETPREACAREVLEELGLAVEPGPLLVADWAPSAGQDRVLFIFDGGSLGDATIRLQASELRSHRYITPAEVPDALIPRLARRVSAALDARERGVTLYLEHGLVAQ</sequence>
<dbReference type="AlphaFoldDB" id="A0A3N1H5W4"/>
<dbReference type="SUPFAM" id="SSF55811">
    <property type="entry name" value="Nudix"/>
    <property type="match status" value="1"/>
</dbReference>
<reference evidence="7 8" key="1">
    <citation type="submission" date="2018-11" db="EMBL/GenBank/DDBJ databases">
        <title>Sequencing the genomes of 1000 actinobacteria strains.</title>
        <authorList>
            <person name="Klenk H.-P."/>
        </authorList>
    </citation>
    <scope>NUCLEOTIDE SEQUENCE [LARGE SCALE GENOMIC DNA]</scope>
    <source>
        <strain evidence="7 8">DSM 44231</strain>
    </source>
</reference>
<name>A0A3N1H5W4_9PSEU</name>
<evidence type="ECO:0000313" key="8">
    <source>
        <dbReference type="Proteomes" id="UP000268727"/>
    </source>
</evidence>
<comment type="caution">
    <text evidence="7">The sequence shown here is derived from an EMBL/GenBank/DDBJ whole genome shotgun (WGS) entry which is preliminary data.</text>
</comment>
<accession>A0A3N1H5W4</accession>
<proteinExistence type="inferred from homology"/>
<dbReference type="RefSeq" id="WP_246037661.1">
    <property type="nucleotide sequence ID" value="NZ_RJKM01000001.1"/>
</dbReference>
<dbReference type="PROSITE" id="PS51462">
    <property type="entry name" value="NUDIX"/>
    <property type="match status" value="1"/>
</dbReference>
<comment type="cofactor">
    <cofactor evidence="1">
        <name>Mg(2+)</name>
        <dbReference type="ChEBI" id="CHEBI:18420"/>
    </cofactor>
</comment>
<dbReference type="InterPro" id="IPR020084">
    <property type="entry name" value="NUDIX_hydrolase_CS"/>
</dbReference>
<dbReference type="Proteomes" id="UP000268727">
    <property type="component" value="Unassembled WGS sequence"/>
</dbReference>
<dbReference type="CDD" id="cd18876">
    <property type="entry name" value="NUDIX_Hydrolase"/>
    <property type="match status" value="1"/>
</dbReference>
<comment type="similarity">
    <text evidence="2 5">Belongs to the Nudix hydrolase family.</text>
</comment>
<keyword evidence="4" id="KW-0460">Magnesium</keyword>
<evidence type="ECO:0000259" key="6">
    <source>
        <dbReference type="PROSITE" id="PS51462"/>
    </source>
</evidence>
<dbReference type="PANTHER" id="PTHR43046">
    <property type="entry name" value="GDP-MANNOSE MANNOSYL HYDROLASE"/>
    <property type="match status" value="1"/>
</dbReference>
<keyword evidence="3 5" id="KW-0378">Hydrolase</keyword>